<accession>A0A841H5R3</accession>
<name>A0A841H5R3_9BACT</name>
<feature type="compositionally biased region" description="Basic and acidic residues" evidence="1">
    <location>
        <begin position="9"/>
        <end position="24"/>
    </location>
</feature>
<organism evidence="3 4">
    <name type="scientific">Longimicrobium terrae</name>
    <dbReference type="NCBI Taxonomy" id="1639882"/>
    <lineage>
        <taxon>Bacteria</taxon>
        <taxon>Pseudomonadati</taxon>
        <taxon>Gemmatimonadota</taxon>
        <taxon>Longimicrobiia</taxon>
        <taxon>Longimicrobiales</taxon>
        <taxon>Longimicrobiaceae</taxon>
        <taxon>Longimicrobium</taxon>
    </lineage>
</organism>
<dbReference type="RefSeq" id="WP_170035135.1">
    <property type="nucleotide sequence ID" value="NZ_JABDTL010000001.1"/>
</dbReference>
<proteinExistence type="predicted"/>
<evidence type="ECO:0000313" key="3">
    <source>
        <dbReference type="EMBL" id="MBB6073089.1"/>
    </source>
</evidence>
<sequence length="225" mass="24278">MTDSQDQGPRGERGGDRRGTDRRRTDRRLPVPLWRKPWALVSYGVLGALALVIALGGLRGGGDKGVARDEQLNTSTAAIEPPVSDGPAASAGRAPEDAYGQAGYERLIVEGQAAVGRMVRAELYCEAPENFTIVSGDTVRRALGDLIQEGRIPAAECKWGSTRDTQREDFLLIVPPARAREFAATPVVNDAFVERHRVVGLIEWIGPTQALALRPAGIFRGVVSR</sequence>
<dbReference type="EMBL" id="JACHIA010000021">
    <property type="protein sequence ID" value="MBB6073089.1"/>
    <property type="molecule type" value="Genomic_DNA"/>
</dbReference>
<protein>
    <submittedName>
        <fullName evidence="3">Uncharacterized protein</fullName>
    </submittedName>
</protein>
<evidence type="ECO:0000256" key="2">
    <source>
        <dbReference type="SAM" id="Phobius"/>
    </source>
</evidence>
<evidence type="ECO:0000256" key="1">
    <source>
        <dbReference type="SAM" id="MobiDB-lite"/>
    </source>
</evidence>
<feature type="transmembrane region" description="Helical" evidence="2">
    <location>
        <begin position="38"/>
        <end position="58"/>
    </location>
</feature>
<keyword evidence="2" id="KW-0472">Membrane</keyword>
<keyword evidence="4" id="KW-1185">Reference proteome</keyword>
<feature type="region of interest" description="Disordered" evidence="1">
    <location>
        <begin position="74"/>
        <end position="96"/>
    </location>
</feature>
<evidence type="ECO:0000313" key="4">
    <source>
        <dbReference type="Proteomes" id="UP000582837"/>
    </source>
</evidence>
<dbReference type="AlphaFoldDB" id="A0A841H5R3"/>
<reference evidence="3 4" key="1">
    <citation type="submission" date="2020-08" db="EMBL/GenBank/DDBJ databases">
        <title>Genomic Encyclopedia of Type Strains, Phase IV (KMG-IV): sequencing the most valuable type-strain genomes for metagenomic binning, comparative biology and taxonomic classification.</title>
        <authorList>
            <person name="Goeker M."/>
        </authorList>
    </citation>
    <scope>NUCLEOTIDE SEQUENCE [LARGE SCALE GENOMIC DNA]</scope>
    <source>
        <strain evidence="3 4">DSM 29007</strain>
    </source>
</reference>
<feature type="region of interest" description="Disordered" evidence="1">
    <location>
        <begin position="1"/>
        <end position="24"/>
    </location>
</feature>
<comment type="caution">
    <text evidence="3">The sequence shown here is derived from an EMBL/GenBank/DDBJ whole genome shotgun (WGS) entry which is preliminary data.</text>
</comment>
<keyword evidence="2" id="KW-1133">Transmembrane helix</keyword>
<gene>
    <name evidence="3" type="ORF">HNQ61_004756</name>
</gene>
<dbReference type="Proteomes" id="UP000582837">
    <property type="component" value="Unassembled WGS sequence"/>
</dbReference>
<keyword evidence="2" id="KW-0812">Transmembrane</keyword>